<dbReference type="KEGG" id="nmu:Nmul_A1205"/>
<dbReference type="AlphaFoldDB" id="Q2Y9R3"/>
<reference evidence="2 4" key="4">
    <citation type="submission" date="2016-10" db="EMBL/GenBank/DDBJ databases">
        <authorList>
            <person name="de Groot N.N."/>
        </authorList>
    </citation>
    <scope>NUCLEOTIDE SEQUENCE [LARGE SCALE GENOMIC DNA]</scope>
    <source>
        <strain evidence="2 4">Nl13</strain>
    </source>
</reference>
<reference evidence="1" key="2">
    <citation type="submission" date="2005-08" db="EMBL/GenBank/DDBJ databases">
        <title>Complete sequence of Chromosome 1 of Nitrosospira multiformis ATCC 25196.</title>
        <authorList>
            <consortium name="US DOE Joint Genome Institute"/>
            <person name="Copeland A."/>
            <person name="Lucas S."/>
            <person name="Lapidus A."/>
            <person name="Barry K."/>
            <person name="Detter J.C."/>
            <person name="Glavina T."/>
            <person name="Hammon N."/>
            <person name="Israni S."/>
            <person name="Pitluck S."/>
            <person name="Chain P."/>
            <person name="Malfatti S."/>
            <person name="Shin M."/>
            <person name="Vergez L."/>
            <person name="Schmutz J."/>
            <person name="Larimer F."/>
            <person name="Land M."/>
            <person name="Hauser L."/>
            <person name="Kyrpides N."/>
            <person name="Lykidis A."/>
            <person name="Richardson P."/>
        </authorList>
    </citation>
    <scope>NUCLEOTIDE SEQUENCE</scope>
    <source>
        <strain evidence="1">ATCC 25196</strain>
    </source>
</reference>
<protein>
    <submittedName>
        <fullName evidence="1">Uncharacterized protein</fullName>
    </submittedName>
</protein>
<evidence type="ECO:0000313" key="4">
    <source>
        <dbReference type="Proteomes" id="UP000236751"/>
    </source>
</evidence>
<gene>
    <name evidence="1" type="ordered locus">Nmul_A1205</name>
    <name evidence="2" type="ORF">SAMN05216403_11325</name>
</gene>
<reference evidence="1 3" key="3">
    <citation type="journal article" date="2008" name="Appl. Environ. Microbiol.">
        <title>Complete genome sequence of Nitrosospira multiformis, an ammonia-oxidizing bacterium from the soil environment.</title>
        <authorList>
            <person name="Norton J.M."/>
            <person name="Klotz M.G."/>
            <person name="Stein L.Y."/>
            <person name="Arp D.J."/>
            <person name="Bottomley P.J."/>
            <person name="Chain P.S."/>
            <person name="Hauser L.J."/>
            <person name="Land M.L."/>
            <person name="Larimer F.W."/>
            <person name="Shin M.W."/>
            <person name="Starkenburg S.R."/>
        </authorList>
    </citation>
    <scope>NUCLEOTIDE SEQUENCE [LARGE SCALE GENOMIC DNA]</scope>
    <source>
        <strain evidence="1">ATCC 25196</strain>
        <strain evidence="3">ATCC 25196 / NCIMB 11849 / C 71</strain>
    </source>
</reference>
<accession>Q2Y9R3</accession>
<dbReference type="HOGENOM" id="CLU_2155679_0_0_4"/>
<evidence type="ECO:0000313" key="2">
    <source>
        <dbReference type="EMBL" id="SEF88581.1"/>
    </source>
</evidence>
<dbReference type="Proteomes" id="UP000236751">
    <property type="component" value="Unassembled WGS sequence"/>
</dbReference>
<reference evidence="3" key="1">
    <citation type="submission" date="2005-08" db="EMBL/GenBank/DDBJ databases">
        <title>Complete sequence of chromosome 1 of Nitrosospira multiformis ATCC 25196.</title>
        <authorList>
            <person name="Copeland A."/>
            <person name="Lucas S."/>
            <person name="Lapidus A."/>
            <person name="Barry K."/>
            <person name="Detter J.C."/>
            <person name="Glavina T."/>
            <person name="Hammon N."/>
            <person name="Israni S."/>
            <person name="Pitluck S."/>
            <person name="Chain P."/>
            <person name="Malfatti S."/>
            <person name="Shin M."/>
            <person name="Vergez L."/>
            <person name="Schmutz J."/>
            <person name="Larimer F."/>
            <person name="Land M."/>
            <person name="Hauser L."/>
            <person name="Kyrpides N."/>
            <person name="Lykidis A."/>
            <person name="Richardson P."/>
        </authorList>
    </citation>
    <scope>NUCLEOTIDE SEQUENCE [LARGE SCALE GENOMIC DNA]</scope>
    <source>
        <strain evidence="3">ATCC 25196 / NCIMB 11849 / C 71</strain>
    </source>
</reference>
<dbReference type="Proteomes" id="UP000002718">
    <property type="component" value="Chromosome"/>
</dbReference>
<dbReference type="EMBL" id="CP000103">
    <property type="protein sequence ID" value="ABB74508.1"/>
    <property type="molecule type" value="Genomic_DNA"/>
</dbReference>
<dbReference type="EMBL" id="FNVK01000013">
    <property type="protein sequence ID" value="SEF88581.1"/>
    <property type="molecule type" value="Genomic_DNA"/>
</dbReference>
<proteinExistence type="predicted"/>
<keyword evidence="3" id="KW-1185">Reference proteome</keyword>
<organism evidence="1 3">
    <name type="scientific">Nitrosospira multiformis (strain ATCC 25196 / NCIMB 11849 / C 71)</name>
    <dbReference type="NCBI Taxonomy" id="323848"/>
    <lineage>
        <taxon>Bacteria</taxon>
        <taxon>Pseudomonadati</taxon>
        <taxon>Pseudomonadota</taxon>
        <taxon>Betaproteobacteria</taxon>
        <taxon>Nitrosomonadales</taxon>
        <taxon>Nitrosomonadaceae</taxon>
        <taxon>Nitrosospira</taxon>
    </lineage>
</organism>
<name>Q2Y9R3_NITMU</name>
<evidence type="ECO:0000313" key="3">
    <source>
        <dbReference type="Proteomes" id="UP000002718"/>
    </source>
</evidence>
<evidence type="ECO:0000313" key="1">
    <source>
        <dbReference type="EMBL" id="ABB74508.1"/>
    </source>
</evidence>
<sequence>MILINFLSDPTLLNPTYQLFGITRDDEDAAVINACSSLLIRCIAPLGFQKNLVKAMKGIKLATSNQKNHSPTMPCAVDKGVEAKLLERPAADGLKRSTIGAVAHDSPKGQR</sequence>